<dbReference type="AlphaFoldDB" id="A0A940P863"/>
<organism evidence="1 2">
    <name type="scientific">Vagococcus allomyrinae</name>
    <dbReference type="NCBI Taxonomy" id="2794353"/>
    <lineage>
        <taxon>Bacteria</taxon>
        <taxon>Bacillati</taxon>
        <taxon>Bacillota</taxon>
        <taxon>Bacilli</taxon>
        <taxon>Lactobacillales</taxon>
        <taxon>Enterococcaceae</taxon>
        <taxon>Vagococcus</taxon>
    </lineage>
</organism>
<proteinExistence type="predicted"/>
<dbReference type="PROSITE" id="PS51197">
    <property type="entry name" value="HTH_RRF2_2"/>
    <property type="match status" value="1"/>
</dbReference>
<dbReference type="Pfam" id="PF02082">
    <property type="entry name" value="Rrf2"/>
    <property type="match status" value="1"/>
</dbReference>
<dbReference type="SUPFAM" id="SSF46785">
    <property type="entry name" value="Winged helix' DNA-binding domain"/>
    <property type="match status" value="1"/>
</dbReference>
<protein>
    <submittedName>
        <fullName evidence="1">Rrf2 family transcriptional regulator</fullName>
    </submittedName>
</protein>
<dbReference type="InterPro" id="IPR036388">
    <property type="entry name" value="WH-like_DNA-bd_sf"/>
</dbReference>
<dbReference type="EMBL" id="JAEEGA010000001">
    <property type="protein sequence ID" value="MBP1039722.1"/>
    <property type="molecule type" value="Genomic_DNA"/>
</dbReference>
<dbReference type="PROSITE" id="PS01332">
    <property type="entry name" value="HTH_RRF2_1"/>
    <property type="match status" value="1"/>
</dbReference>
<dbReference type="GO" id="GO:0005829">
    <property type="term" value="C:cytosol"/>
    <property type="evidence" value="ECO:0007669"/>
    <property type="project" value="TreeGrafter"/>
</dbReference>
<sequence>MKYSKATNYALHTMVYLLLLPKDSSIGVHSLANLQKLSPTYLSKILGKLSKGGLIDSSPGVSGGYRIAKNPEKISFLDVIQLIEGNANLFHCSIHYDERCLIENVMVTAEQQMADELANRFLIDVAREMEPKVTAVLQENSHCSD</sequence>
<reference evidence="1" key="1">
    <citation type="submission" date="2020-12" db="EMBL/GenBank/DDBJ databases">
        <title>Vagococcus allomyrinae sp. nov. and Enterococcus lavae sp. nov., isolated from the larvae of Allomyrina dichotoma.</title>
        <authorList>
            <person name="Lee S.D."/>
        </authorList>
    </citation>
    <scope>NUCLEOTIDE SEQUENCE</scope>
    <source>
        <strain evidence="1">BWB3-3</strain>
    </source>
</reference>
<evidence type="ECO:0000313" key="2">
    <source>
        <dbReference type="Proteomes" id="UP000674938"/>
    </source>
</evidence>
<dbReference type="RefSeq" id="WP_209524613.1">
    <property type="nucleotide sequence ID" value="NZ_JAEEGA010000001.1"/>
</dbReference>
<dbReference type="NCBIfam" id="TIGR00738">
    <property type="entry name" value="rrf2_super"/>
    <property type="match status" value="1"/>
</dbReference>
<keyword evidence="2" id="KW-1185">Reference proteome</keyword>
<dbReference type="PANTHER" id="PTHR33221">
    <property type="entry name" value="WINGED HELIX-TURN-HELIX TRANSCRIPTIONAL REGULATOR, RRF2 FAMILY"/>
    <property type="match status" value="1"/>
</dbReference>
<name>A0A940P863_9ENTE</name>
<accession>A0A940P863</accession>
<dbReference type="InterPro" id="IPR000944">
    <property type="entry name" value="Tscrpt_reg_Rrf2"/>
</dbReference>
<dbReference type="PANTHER" id="PTHR33221:SF9">
    <property type="entry name" value="RRF2 FAMILY PROTEIN"/>
    <property type="match status" value="1"/>
</dbReference>
<dbReference type="Gene3D" id="1.10.10.10">
    <property type="entry name" value="Winged helix-like DNA-binding domain superfamily/Winged helix DNA-binding domain"/>
    <property type="match status" value="1"/>
</dbReference>
<gene>
    <name evidence="1" type="ORF">I6N95_01745</name>
</gene>
<dbReference type="InterPro" id="IPR036390">
    <property type="entry name" value="WH_DNA-bd_sf"/>
</dbReference>
<dbReference type="GO" id="GO:0003700">
    <property type="term" value="F:DNA-binding transcription factor activity"/>
    <property type="evidence" value="ECO:0007669"/>
    <property type="project" value="TreeGrafter"/>
</dbReference>
<comment type="caution">
    <text evidence="1">The sequence shown here is derived from an EMBL/GenBank/DDBJ whole genome shotgun (WGS) entry which is preliminary data.</text>
</comment>
<evidence type="ECO:0000313" key="1">
    <source>
        <dbReference type="EMBL" id="MBP1039722.1"/>
    </source>
</evidence>
<dbReference type="Proteomes" id="UP000674938">
    <property type="component" value="Unassembled WGS sequence"/>
</dbReference>
<dbReference type="InterPro" id="IPR030489">
    <property type="entry name" value="TR_Rrf2-type_CS"/>
</dbReference>